<protein>
    <submittedName>
        <fullName evidence="1">Uncharacterized protein</fullName>
    </submittedName>
</protein>
<organism evidence="1 2">
    <name type="scientific">Ancylostoma caninum</name>
    <name type="common">Dog hookworm</name>
    <dbReference type="NCBI Taxonomy" id="29170"/>
    <lineage>
        <taxon>Eukaryota</taxon>
        <taxon>Metazoa</taxon>
        <taxon>Ecdysozoa</taxon>
        <taxon>Nematoda</taxon>
        <taxon>Chromadorea</taxon>
        <taxon>Rhabditida</taxon>
        <taxon>Rhabditina</taxon>
        <taxon>Rhabditomorpha</taxon>
        <taxon>Strongyloidea</taxon>
        <taxon>Ancylostomatidae</taxon>
        <taxon>Ancylostomatinae</taxon>
        <taxon>Ancylostoma</taxon>
    </lineage>
</organism>
<sequence>MMGDEGEFGLKASIKAKWEVKPNAAKILSTSPKRLCEEVDHVITSGEIIDDEFEGTHLEKFSTSVLEIANAEHWDAHAVPVAPKEGWEYRLLPPQREGNFFGNLGIFQRSRIKWSIFRKSAI</sequence>
<dbReference type="AlphaFoldDB" id="A0A368HAL0"/>
<dbReference type="Proteomes" id="UP000252519">
    <property type="component" value="Unassembled WGS sequence"/>
</dbReference>
<proteinExistence type="predicted"/>
<comment type="caution">
    <text evidence="1">The sequence shown here is derived from an EMBL/GenBank/DDBJ whole genome shotgun (WGS) entry which is preliminary data.</text>
</comment>
<name>A0A368HAL0_ANCCA</name>
<evidence type="ECO:0000313" key="1">
    <source>
        <dbReference type="EMBL" id="RCN53642.1"/>
    </source>
</evidence>
<gene>
    <name evidence="1" type="ORF">ANCCAN_00136</name>
</gene>
<reference evidence="1 2" key="1">
    <citation type="submission" date="2014-10" db="EMBL/GenBank/DDBJ databases">
        <title>Draft genome of the hookworm Ancylostoma caninum.</title>
        <authorList>
            <person name="Mitreva M."/>
        </authorList>
    </citation>
    <scope>NUCLEOTIDE SEQUENCE [LARGE SCALE GENOMIC DNA]</scope>
    <source>
        <strain evidence="1 2">Baltimore</strain>
    </source>
</reference>
<dbReference type="EMBL" id="JOJR01000001">
    <property type="protein sequence ID" value="RCN53642.1"/>
    <property type="molecule type" value="Genomic_DNA"/>
</dbReference>
<accession>A0A368HAL0</accession>
<evidence type="ECO:0000313" key="2">
    <source>
        <dbReference type="Proteomes" id="UP000252519"/>
    </source>
</evidence>
<keyword evidence="2" id="KW-1185">Reference proteome</keyword>